<accession>A0A8J7SGV0</accession>
<organism evidence="1 2">
    <name type="scientific">Thermohalobaculum xanthum</name>
    <dbReference type="NCBI Taxonomy" id="2753746"/>
    <lineage>
        <taxon>Bacteria</taxon>
        <taxon>Pseudomonadati</taxon>
        <taxon>Pseudomonadota</taxon>
        <taxon>Alphaproteobacteria</taxon>
        <taxon>Rhodobacterales</taxon>
        <taxon>Paracoccaceae</taxon>
        <taxon>Thermohalobaculum</taxon>
    </lineage>
</organism>
<proteinExistence type="predicted"/>
<dbReference type="Proteomes" id="UP000655420">
    <property type="component" value="Unassembled WGS sequence"/>
</dbReference>
<sequence length="148" mass="16200">MGDFDYAPARTGGLSPNQLQNTAAGSIYIGEDVASYVRRATALEMQKAGVDIAEGNGRMIEGEVLELMADDLGYSVDWSYAITYRVVDASTKREMFSKTYRPEPRKTGKFGNPSDYTPSVNLLILDAAEQFMADVKRDGLLATTLATR</sequence>
<name>A0A8J7SGV0_9RHOB</name>
<comment type="caution">
    <text evidence="1">The sequence shown here is derived from an EMBL/GenBank/DDBJ whole genome shotgun (WGS) entry which is preliminary data.</text>
</comment>
<evidence type="ECO:0000313" key="1">
    <source>
        <dbReference type="EMBL" id="MBK0401206.1"/>
    </source>
</evidence>
<dbReference type="EMBL" id="JAEHHL010000016">
    <property type="protein sequence ID" value="MBK0401206.1"/>
    <property type="molecule type" value="Genomic_DNA"/>
</dbReference>
<gene>
    <name evidence="1" type="ORF">H0I76_18560</name>
</gene>
<reference evidence="1" key="1">
    <citation type="submission" date="2020-12" db="EMBL/GenBank/DDBJ databases">
        <title>Bacterial taxonomy.</title>
        <authorList>
            <person name="Pan X."/>
        </authorList>
    </citation>
    <scope>NUCLEOTIDE SEQUENCE</scope>
    <source>
        <strain evidence="1">M0105</strain>
    </source>
</reference>
<protein>
    <submittedName>
        <fullName evidence="1">Uncharacterized protein</fullName>
    </submittedName>
</protein>
<keyword evidence="2" id="KW-1185">Reference proteome</keyword>
<dbReference type="AlphaFoldDB" id="A0A8J7SGV0"/>
<evidence type="ECO:0000313" key="2">
    <source>
        <dbReference type="Proteomes" id="UP000655420"/>
    </source>
</evidence>
<dbReference type="RefSeq" id="WP_200613505.1">
    <property type="nucleotide sequence ID" value="NZ_JAEHHL010000016.1"/>
</dbReference>